<organism evidence="4 5">
    <name type="scientific">Thalassiosira pseudonana</name>
    <name type="common">Marine diatom</name>
    <name type="synonym">Cyclotella nana</name>
    <dbReference type="NCBI Taxonomy" id="35128"/>
    <lineage>
        <taxon>Eukaryota</taxon>
        <taxon>Sar</taxon>
        <taxon>Stramenopiles</taxon>
        <taxon>Ochrophyta</taxon>
        <taxon>Bacillariophyta</taxon>
        <taxon>Coscinodiscophyceae</taxon>
        <taxon>Thalassiosirophycidae</taxon>
        <taxon>Thalassiosirales</taxon>
        <taxon>Thalassiosiraceae</taxon>
        <taxon>Thalassiosira</taxon>
    </lineage>
</organism>
<reference evidence="4 5" key="1">
    <citation type="journal article" date="2004" name="Science">
        <title>The genome of the diatom Thalassiosira pseudonana: ecology, evolution, and metabolism.</title>
        <authorList>
            <person name="Armbrust E.V."/>
            <person name="Berges J.A."/>
            <person name="Bowler C."/>
            <person name="Green B.R."/>
            <person name="Martinez D."/>
            <person name="Putnam N.H."/>
            <person name="Zhou S."/>
            <person name="Allen A.E."/>
            <person name="Apt K.E."/>
            <person name="Bechner M."/>
            <person name="Brzezinski M.A."/>
            <person name="Chaal B.K."/>
            <person name="Chiovitti A."/>
            <person name="Davis A.K."/>
            <person name="Demarest M.S."/>
            <person name="Detter J.C."/>
            <person name="Glavina T."/>
            <person name="Goodstein D."/>
            <person name="Hadi M.Z."/>
            <person name="Hellsten U."/>
            <person name="Hildebrand M."/>
            <person name="Jenkins B.D."/>
            <person name="Jurka J."/>
            <person name="Kapitonov V.V."/>
            <person name="Kroger N."/>
            <person name="Lau W.W."/>
            <person name="Lane T.W."/>
            <person name="Larimer F.W."/>
            <person name="Lippmeier J.C."/>
            <person name="Lucas S."/>
            <person name="Medina M."/>
            <person name="Montsant A."/>
            <person name="Obornik M."/>
            <person name="Parker M.S."/>
            <person name="Palenik B."/>
            <person name="Pazour G.J."/>
            <person name="Richardson P.M."/>
            <person name="Rynearson T.A."/>
            <person name="Saito M.A."/>
            <person name="Schwartz D.C."/>
            <person name="Thamatrakoln K."/>
            <person name="Valentin K."/>
            <person name="Vardi A."/>
            <person name="Wilkerson F.P."/>
            <person name="Rokhsar D.S."/>
        </authorList>
    </citation>
    <scope>NUCLEOTIDE SEQUENCE [LARGE SCALE GENOMIC DNA]</scope>
    <source>
        <strain evidence="4 5">CCMP1335</strain>
    </source>
</reference>
<dbReference type="Proteomes" id="UP000001449">
    <property type="component" value="Chromosome 5"/>
</dbReference>
<dbReference type="InParanoid" id="B8C2U5"/>
<evidence type="ECO:0000313" key="4">
    <source>
        <dbReference type="EMBL" id="EED92009.1"/>
    </source>
</evidence>
<dbReference type="AlphaFoldDB" id="B8C2U5"/>
<dbReference type="Pfam" id="PF21773">
    <property type="entry name" value="ODAD1_CC"/>
    <property type="match status" value="1"/>
</dbReference>
<proteinExistence type="predicted"/>
<dbReference type="PANTHER" id="PTHR21694:SF18">
    <property type="entry name" value="COILED-COIL DOMAIN-CONTAINING PROTEIN 63"/>
    <property type="match status" value="1"/>
</dbReference>
<dbReference type="RefSeq" id="XP_002290257.1">
    <property type="nucleotide sequence ID" value="XM_002290221.1"/>
</dbReference>
<feature type="coiled-coil region" evidence="2">
    <location>
        <begin position="2"/>
        <end position="29"/>
    </location>
</feature>
<feature type="coiled-coil region" evidence="2">
    <location>
        <begin position="57"/>
        <end position="217"/>
    </location>
</feature>
<reference evidence="4 5" key="2">
    <citation type="journal article" date="2008" name="Nature">
        <title>The Phaeodactylum genome reveals the evolutionary history of diatom genomes.</title>
        <authorList>
            <person name="Bowler C."/>
            <person name="Allen A.E."/>
            <person name="Badger J.H."/>
            <person name="Grimwood J."/>
            <person name="Jabbari K."/>
            <person name="Kuo A."/>
            <person name="Maheswari U."/>
            <person name="Martens C."/>
            <person name="Maumus F."/>
            <person name="Otillar R.P."/>
            <person name="Rayko E."/>
            <person name="Salamov A."/>
            <person name="Vandepoele K."/>
            <person name="Beszteri B."/>
            <person name="Gruber A."/>
            <person name="Heijde M."/>
            <person name="Katinka M."/>
            <person name="Mock T."/>
            <person name="Valentin K."/>
            <person name="Verret F."/>
            <person name="Berges J.A."/>
            <person name="Brownlee C."/>
            <person name="Cadoret J.P."/>
            <person name="Chiovitti A."/>
            <person name="Choi C.J."/>
            <person name="Coesel S."/>
            <person name="De Martino A."/>
            <person name="Detter J.C."/>
            <person name="Durkin C."/>
            <person name="Falciatore A."/>
            <person name="Fournet J."/>
            <person name="Haruta M."/>
            <person name="Huysman M.J."/>
            <person name="Jenkins B.D."/>
            <person name="Jiroutova K."/>
            <person name="Jorgensen R.E."/>
            <person name="Joubert Y."/>
            <person name="Kaplan A."/>
            <person name="Kroger N."/>
            <person name="Kroth P.G."/>
            <person name="La Roche J."/>
            <person name="Lindquist E."/>
            <person name="Lommer M."/>
            <person name="Martin-Jezequel V."/>
            <person name="Lopez P.J."/>
            <person name="Lucas S."/>
            <person name="Mangogna M."/>
            <person name="McGinnis K."/>
            <person name="Medlin L.K."/>
            <person name="Montsant A."/>
            <person name="Oudot-Le Secq M.P."/>
            <person name="Napoli C."/>
            <person name="Obornik M."/>
            <person name="Parker M.S."/>
            <person name="Petit J.L."/>
            <person name="Porcel B.M."/>
            <person name="Poulsen N."/>
            <person name="Robison M."/>
            <person name="Rychlewski L."/>
            <person name="Rynearson T.A."/>
            <person name="Schmutz J."/>
            <person name="Shapiro H."/>
            <person name="Siaut M."/>
            <person name="Stanley M."/>
            <person name="Sussman M.R."/>
            <person name="Taylor A.R."/>
            <person name="Vardi A."/>
            <person name="von Dassow P."/>
            <person name="Vyverman W."/>
            <person name="Willis A."/>
            <person name="Wyrwicz L.S."/>
            <person name="Rokhsar D.S."/>
            <person name="Weissenbach J."/>
            <person name="Armbrust E.V."/>
            <person name="Green B.R."/>
            <person name="Van de Peer Y."/>
            <person name="Grigoriev I.V."/>
        </authorList>
    </citation>
    <scope>NUCLEOTIDE SEQUENCE [LARGE SCALE GENOMIC DNA]</scope>
    <source>
        <strain evidence="4 5">CCMP1335</strain>
    </source>
</reference>
<evidence type="ECO:0000313" key="5">
    <source>
        <dbReference type="Proteomes" id="UP000001449"/>
    </source>
</evidence>
<dbReference type="EMBL" id="CM000642">
    <property type="protein sequence ID" value="EED92009.1"/>
    <property type="molecule type" value="Genomic_DNA"/>
</dbReference>
<dbReference type="PaxDb" id="35128-Thaps34518"/>
<keyword evidence="5" id="KW-1185">Reference proteome</keyword>
<feature type="domain" description="ODAD1 central coiled coil region" evidence="3">
    <location>
        <begin position="99"/>
        <end position="385"/>
    </location>
</feature>
<dbReference type="InterPro" id="IPR049258">
    <property type="entry name" value="ODAD1_CC"/>
</dbReference>
<sequence length="421" mass="49512">VLRRQQATLDKLRAENETLKADVSRLQTRNMTRPINSLEQSQLDRLYQELDRYTCLVEADRAKGAEMEKEITQLRDEIWKRRRQMGGVNAATNNQKHVEKQVRLLESRLDQALVKFNKCVSRNKKLREEIDGLRGERVTFEKVYKKIEKDLREKTRQMAVVIEQSNLAYEQRDKAQLEIAAIEQANRREEDAYHQQVNDLSDELERMNEQLFNNTKRNQQPVLVDLAEEERKSAERKEALRANEIARVEEEYAQQRKERMQNFEEAFRKISAATGISDVDELVRVFIENEEHNFSLFRYLNDQASELERLEEEIQALHEEGARYSEAAGDDGDEYNEEMLKLESKIKATEEQTATYKAKCESHQKILDEVKDEVKLLLIRLDCKCNDQDGETSITTDNVLDFLGLIEEKTIEIISKYRKMK</sequence>
<evidence type="ECO:0000259" key="3">
    <source>
        <dbReference type="Pfam" id="PF21773"/>
    </source>
</evidence>
<dbReference type="PANTHER" id="PTHR21694">
    <property type="entry name" value="COILED-COIL DOMAIN-CONTAINING PROTEIN 63"/>
    <property type="match status" value="1"/>
</dbReference>
<dbReference type="InterPro" id="IPR051876">
    <property type="entry name" value="ODA-DC/CCD"/>
</dbReference>
<name>B8C2U5_THAPS</name>
<protein>
    <recommendedName>
        <fullName evidence="3">ODAD1 central coiled coil region domain-containing protein</fullName>
    </recommendedName>
</protein>
<evidence type="ECO:0000256" key="2">
    <source>
        <dbReference type="SAM" id="Coils"/>
    </source>
</evidence>
<feature type="non-terminal residue" evidence="4">
    <location>
        <position position="421"/>
    </location>
</feature>
<dbReference type="HOGENOM" id="CLU_027546_3_1_1"/>
<dbReference type="eggNOG" id="ENOG502QSIU">
    <property type="taxonomic scope" value="Eukaryota"/>
</dbReference>
<dbReference type="GeneID" id="7453161"/>
<feature type="coiled-coil region" evidence="2">
    <location>
        <begin position="300"/>
        <end position="359"/>
    </location>
</feature>
<accession>B8C2U5</accession>
<gene>
    <name evidence="4" type="ORF">THAPSDRAFT_34518</name>
</gene>
<feature type="non-terminal residue" evidence="4">
    <location>
        <position position="1"/>
    </location>
</feature>
<dbReference type="KEGG" id="tps:THAPSDRAFT_34518"/>
<evidence type="ECO:0000256" key="1">
    <source>
        <dbReference type="ARBA" id="ARBA00023054"/>
    </source>
</evidence>
<dbReference type="OMA" id="NQYRIMK"/>
<keyword evidence="1 2" id="KW-0175">Coiled coil</keyword>
<dbReference type="STRING" id="35128.B8C2U5"/>